<proteinExistence type="predicted"/>
<dbReference type="PANTHER" id="PTHR31479">
    <property type="entry name" value="ALPHA/BETA-HYDROLASES SUPERFAMILY PROTEIN"/>
    <property type="match status" value="1"/>
</dbReference>
<dbReference type="OMA" id="CHYNAPN"/>
<dbReference type="HOGENOM" id="CLU_042725_1_0_1"/>
<dbReference type="Gramene" id="ERN09098">
    <property type="protein sequence ID" value="ERN09098"/>
    <property type="gene ID" value="AMTR_s00014p00078510"/>
</dbReference>
<gene>
    <name evidence="1" type="ORF">AMTR_s00014p00078510</name>
</gene>
<organism evidence="1 2">
    <name type="scientific">Amborella trichopoda</name>
    <dbReference type="NCBI Taxonomy" id="13333"/>
    <lineage>
        <taxon>Eukaryota</taxon>
        <taxon>Viridiplantae</taxon>
        <taxon>Streptophyta</taxon>
        <taxon>Embryophyta</taxon>
        <taxon>Tracheophyta</taxon>
        <taxon>Spermatophyta</taxon>
        <taxon>Magnoliopsida</taxon>
        <taxon>Amborellales</taxon>
        <taxon>Amborellaceae</taxon>
        <taxon>Amborella</taxon>
    </lineage>
</organism>
<name>W1PM07_AMBTC</name>
<dbReference type="EMBL" id="KI393051">
    <property type="protein sequence ID" value="ERN09098.1"/>
    <property type="molecule type" value="Genomic_DNA"/>
</dbReference>
<evidence type="ECO:0000313" key="1">
    <source>
        <dbReference type="EMBL" id="ERN09098.1"/>
    </source>
</evidence>
<evidence type="ECO:0008006" key="3">
    <source>
        <dbReference type="Google" id="ProtNLM"/>
    </source>
</evidence>
<reference evidence="2" key="1">
    <citation type="journal article" date="2013" name="Science">
        <title>The Amborella genome and the evolution of flowering plants.</title>
        <authorList>
            <consortium name="Amborella Genome Project"/>
        </authorList>
    </citation>
    <scope>NUCLEOTIDE SEQUENCE [LARGE SCALE GENOMIC DNA]</scope>
</reference>
<sequence length="376" mass="42455">MAKRVAEEISEEAHPYDFHVSGPRNLSTPNWREIINSSWKDVNYRRTVVACFVQAVYLLELDRQENRSEDNALAPKWWRPFKYKLSQTLVDDRDSSIFGAIFEWDRASAMSDFILIRPSGAPRAVLALRGTLLKTPTIRRDLEDDLRFLTWESLKGSIRFTRALEALKLAVERFGSCNVWLVGHSLGAGLALQIGKAFAKQGIYIETHLFNPPSVSLAMGLKSIGEKAEYIWKRIKSAVELGKAKMPSNSSNEVITVADIEELEKSESEGKMSTGLKKWVPHLYLNNSDYICCYYMDPAAGPKPEGDGEEGVKKAGGQLAAKLFVMSKGPQKFLEAHGLEQWWSHDMELQLALHNSKLINRQLKSLYTIPPQVEKP</sequence>
<accession>W1PM07</accession>
<dbReference type="eggNOG" id="ENOG502QSIH">
    <property type="taxonomic scope" value="Eukaryota"/>
</dbReference>
<evidence type="ECO:0000313" key="2">
    <source>
        <dbReference type="Proteomes" id="UP000017836"/>
    </source>
</evidence>
<protein>
    <recommendedName>
        <fullName evidence="3">Fungal lipase-like domain-containing protein</fullName>
    </recommendedName>
</protein>
<dbReference type="Gene3D" id="3.40.50.1820">
    <property type="entry name" value="alpha/beta hydrolase"/>
    <property type="match status" value="1"/>
</dbReference>
<dbReference type="SUPFAM" id="SSF53474">
    <property type="entry name" value="alpha/beta-Hydrolases"/>
    <property type="match status" value="1"/>
</dbReference>
<keyword evidence="2" id="KW-1185">Reference proteome</keyword>
<dbReference type="Proteomes" id="UP000017836">
    <property type="component" value="Unassembled WGS sequence"/>
</dbReference>
<dbReference type="AlphaFoldDB" id="W1PM07"/>
<dbReference type="PANTHER" id="PTHR31479:SF3">
    <property type="entry name" value="ALPHA_BETA-HYDROLASES SUPERFAMILY PROTEIN"/>
    <property type="match status" value="1"/>
</dbReference>
<dbReference type="InterPro" id="IPR029058">
    <property type="entry name" value="AB_hydrolase_fold"/>
</dbReference>
<dbReference type="OrthoDB" id="1707188at2759"/>
<dbReference type="KEGG" id="atr:18437238"/>